<reference evidence="2 3" key="1">
    <citation type="submission" date="2019-06" db="EMBL/GenBank/DDBJ databases">
        <title>Quisquiliibacterium sp. nov., isolated from a maize field.</title>
        <authorList>
            <person name="Lin S.-Y."/>
            <person name="Tsai C.-F."/>
            <person name="Young C.-C."/>
        </authorList>
    </citation>
    <scope>NUCLEOTIDE SEQUENCE [LARGE SCALE GENOMIC DNA]</scope>
    <source>
        <strain evidence="2 3">CC-CFT501</strain>
    </source>
</reference>
<dbReference type="Proteomes" id="UP000321548">
    <property type="component" value="Unassembled WGS sequence"/>
</dbReference>
<dbReference type="EMBL" id="VDUY01000002">
    <property type="protein sequence ID" value="TXL67093.1"/>
    <property type="molecule type" value="Genomic_DNA"/>
</dbReference>
<dbReference type="InterPro" id="IPR008551">
    <property type="entry name" value="TANGO2"/>
</dbReference>
<evidence type="ECO:0000256" key="1">
    <source>
        <dbReference type="SAM" id="MobiDB-lite"/>
    </source>
</evidence>
<dbReference type="AlphaFoldDB" id="A0A5C8P1K9"/>
<feature type="region of interest" description="Disordered" evidence="1">
    <location>
        <begin position="246"/>
        <end position="265"/>
    </location>
</feature>
<sequence>MCLIGFAWLSHPRWRLALAGNRDEFHARPAASAGWWPQAPGVFGGRDLEAGGSWLAIDRRGRLAVVTNYREPGAPAGPRSRGELVAGFVSGGADIDDWASTIGADGARWSGFNLLLFDLGAEGGRGPRARYLSNRAPASPTEIAPGVHGLSNHLLDTDWPKVRRLRERVAGVLDRHETPEQRLFEALADHSLPADDELPDTGIGLDRERLLGPAMIRADAYGTRASTLVLVGHDGRVEFVERSWPPAGDRPVRESRASFRIGESA</sequence>
<gene>
    <name evidence="2" type="ORF">FHP08_05610</name>
</gene>
<protein>
    <submittedName>
        <fullName evidence="2">NRDE family protein</fullName>
    </submittedName>
</protein>
<dbReference type="Pfam" id="PF05742">
    <property type="entry name" value="TANGO2"/>
    <property type="match status" value="1"/>
</dbReference>
<organism evidence="2 3">
    <name type="scientific">Zeimonas arvi</name>
    <dbReference type="NCBI Taxonomy" id="2498847"/>
    <lineage>
        <taxon>Bacteria</taxon>
        <taxon>Pseudomonadati</taxon>
        <taxon>Pseudomonadota</taxon>
        <taxon>Betaproteobacteria</taxon>
        <taxon>Burkholderiales</taxon>
        <taxon>Burkholderiaceae</taxon>
        <taxon>Zeimonas</taxon>
    </lineage>
</organism>
<evidence type="ECO:0000313" key="3">
    <source>
        <dbReference type="Proteomes" id="UP000321548"/>
    </source>
</evidence>
<comment type="caution">
    <text evidence="2">The sequence shown here is derived from an EMBL/GenBank/DDBJ whole genome shotgun (WGS) entry which is preliminary data.</text>
</comment>
<evidence type="ECO:0000313" key="2">
    <source>
        <dbReference type="EMBL" id="TXL67093.1"/>
    </source>
</evidence>
<dbReference type="OrthoDB" id="4380123at2"/>
<name>A0A5C8P1K9_9BURK</name>
<dbReference type="RefSeq" id="WP_147703342.1">
    <property type="nucleotide sequence ID" value="NZ_VDUY01000002.1"/>
</dbReference>
<dbReference type="PANTHER" id="PTHR17985">
    <property type="entry name" value="SER/THR-RICH PROTEIN T10 IN DGCR REGION"/>
    <property type="match status" value="1"/>
</dbReference>
<proteinExistence type="predicted"/>
<keyword evidence="3" id="KW-1185">Reference proteome</keyword>
<accession>A0A5C8P1K9</accession>
<dbReference type="PANTHER" id="PTHR17985:SF8">
    <property type="entry name" value="TRANSPORT AND GOLGI ORGANIZATION PROTEIN 2 HOMOLOG"/>
    <property type="match status" value="1"/>
</dbReference>